<dbReference type="CDD" id="cd09912">
    <property type="entry name" value="DLP_2"/>
    <property type="match status" value="2"/>
</dbReference>
<keyword evidence="3" id="KW-0378">Hydrolase</keyword>
<name>A0A229UYI8_9BACL</name>
<dbReference type="GO" id="GO:0003924">
    <property type="term" value="F:GTPase activity"/>
    <property type="evidence" value="ECO:0007669"/>
    <property type="project" value="InterPro"/>
</dbReference>
<dbReference type="SUPFAM" id="SSF52540">
    <property type="entry name" value="P-loop containing nucleoside triphosphate hydrolases"/>
    <property type="match status" value="2"/>
</dbReference>
<comment type="caution">
    <text evidence="8">The sequence shown here is derived from an EMBL/GenBank/DDBJ whole genome shotgun (WGS) entry which is preliminary data.</text>
</comment>
<feature type="region of interest" description="Disordered" evidence="6">
    <location>
        <begin position="304"/>
        <end position="323"/>
    </location>
</feature>
<evidence type="ECO:0000313" key="9">
    <source>
        <dbReference type="Proteomes" id="UP000215509"/>
    </source>
</evidence>
<feature type="region of interest" description="Disordered" evidence="6">
    <location>
        <begin position="546"/>
        <end position="565"/>
    </location>
</feature>
<dbReference type="Gene3D" id="3.40.50.300">
    <property type="entry name" value="P-loop containing nucleotide triphosphate hydrolases"/>
    <property type="match status" value="2"/>
</dbReference>
<dbReference type="EMBL" id="NMQW01000002">
    <property type="protein sequence ID" value="OXM88019.1"/>
    <property type="molecule type" value="Genomic_DNA"/>
</dbReference>
<dbReference type="Pfam" id="PF00350">
    <property type="entry name" value="Dynamin_N"/>
    <property type="match status" value="2"/>
</dbReference>
<keyword evidence="2" id="KW-0547">Nucleotide-binding</keyword>
<keyword evidence="4" id="KW-0342">GTP-binding</keyword>
<dbReference type="PANTHER" id="PTHR10465">
    <property type="entry name" value="TRANSMEMBRANE GTPASE FZO1"/>
    <property type="match status" value="1"/>
</dbReference>
<evidence type="ECO:0000259" key="7">
    <source>
        <dbReference type="Pfam" id="PF00350"/>
    </source>
</evidence>
<dbReference type="InterPro" id="IPR027417">
    <property type="entry name" value="P-loop_NTPase"/>
</dbReference>
<dbReference type="GO" id="GO:0005525">
    <property type="term" value="F:GTP binding"/>
    <property type="evidence" value="ECO:0007669"/>
    <property type="project" value="UniProtKB-KW"/>
</dbReference>
<dbReference type="OrthoDB" id="5477114at2"/>
<evidence type="ECO:0000313" key="8">
    <source>
        <dbReference type="EMBL" id="OXM88019.1"/>
    </source>
</evidence>
<dbReference type="AlphaFoldDB" id="A0A229UYI8"/>
<evidence type="ECO:0000256" key="3">
    <source>
        <dbReference type="ARBA" id="ARBA00022801"/>
    </source>
</evidence>
<comment type="subcellular location">
    <subcellularLocation>
        <location evidence="1">Membrane</location>
    </subcellularLocation>
</comment>
<feature type="domain" description="Dynamin N-terminal" evidence="7">
    <location>
        <begin position="48"/>
        <end position="193"/>
    </location>
</feature>
<dbReference type="InterPro" id="IPR027094">
    <property type="entry name" value="Mitofusin_fam"/>
</dbReference>
<evidence type="ECO:0000256" key="2">
    <source>
        <dbReference type="ARBA" id="ARBA00022741"/>
    </source>
</evidence>
<dbReference type="PANTHER" id="PTHR10465:SF0">
    <property type="entry name" value="SARCALUMENIN"/>
    <property type="match status" value="1"/>
</dbReference>
<reference evidence="8 9" key="1">
    <citation type="submission" date="2017-07" db="EMBL/GenBank/DDBJ databases">
        <title>Genome sequencing and assembly of Paenibacillus rigui.</title>
        <authorList>
            <person name="Mayilraj S."/>
        </authorList>
    </citation>
    <scope>NUCLEOTIDE SEQUENCE [LARGE SCALE GENOMIC DNA]</scope>
    <source>
        <strain evidence="8 9">JCM 16352</strain>
    </source>
</reference>
<evidence type="ECO:0000256" key="5">
    <source>
        <dbReference type="ARBA" id="ARBA00023136"/>
    </source>
</evidence>
<feature type="domain" description="Dynamin N-terminal" evidence="7">
    <location>
        <begin position="645"/>
        <end position="872"/>
    </location>
</feature>
<proteinExistence type="predicted"/>
<keyword evidence="9" id="KW-1185">Reference proteome</keyword>
<protein>
    <recommendedName>
        <fullName evidence="7">Dynamin N-terminal domain-containing protein</fullName>
    </recommendedName>
</protein>
<accession>A0A229UYI8</accession>
<gene>
    <name evidence="8" type="ORF">CF651_02690</name>
</gene>
<evidence type="ECO:0000256" key="6">
    <source>
        <dbReference type="SAM" id="MobiDB-lite"/>
    </source>
</evidence>
<evidence type="ECO:0000256" key="4">
    <source>
        <dbReference type="ARBA" id="ARBA00023134"/>
    </source>
</evidence>
<dbReference type="GO" id="GO:0016020">
    <property type="term" value="C:membrane"/>
    <property type="evidence" value="ECO:0007669"/>
    <property type="project" value="UniProtKB-SubCell"/>
</dbReference>
<sequence>MNQTSLLEETMVDVIRSLRQKVVESGDAENSAKLKQLLQKAEKGSLYIAFCGHFSAGKTSLVNKLCGHMLLPSSPIPTSANIVSIRDGEAGAEVIHRVQKEGEAPKVQRVALEELPAYARNGEDIETIELSYPIPLLGDHTILLDTPGIDSTDDAHHLATESALHLADVVFYVMDYNHVQSEINFAFTKKMQEWGKPLYLLINQVDKHRDQELSFDAYQAGVREAFGNWHIQPNGIIYTSVKVPNHPHSEWEKLDWLLKRLIDIRESLTELSLEKSAKHLAQAHAEKMAERNDAVKEQLRAALEADEGAESAQQQWAELSDALARSEGEPEALRAELRKETAALLDNANITPAVTRDLAHDYLQSRKPGFKVGFFAAAAKTAKEVERRLTAFHNDFAGQLATQIERHLQQALSKAMDDYSQVAADTVREQVERLHLEIEPQWLAEQVSTSAGFGGDYTLNYMKQVAGEVKLRYRKLAFELIDALSDALAAARQPELAGYRAQLDALQSRLGSLRELERLAAAEAAYAAALQAPLAAVPAPVPALPDPAAAGPGTPRAAAPQAGDSAALSADAAREALAAVAAAAGRAPRTGAAPLAQGAHRARLREAAGQLAAGAAELAGLAQLQSICRSLQEKAERLTNNRFTIALFGAFSAGKSSFANALIGERVLPVSPNPTTAAINKIMPPEPENGWPHGTAKIRMKSLDRLVDDVRYSLEVLGISVNDMEQGLAAIRRLSAEQVSPKGKPHYTFLKAVERGWSAVKDVIGTELKVDTEQFALYAADESKSCFVDLIELYYSNPLTDQGIVLVDTPGADSINARHTGVAFNYIKNADAILFVTYYNHAFSHADKEFLLQLGRVKDSFELDKMFFIVNAADLASSEEELQGVVDHVQANLQQHGIRKPRIYPLSSYYALEGKLAASEETVQASGIAQFEQDFVRFSIEELTEIAIRSGESDLARAADVLKRWIASAQADESERKSRAASLRKSLSEAITMLGGISTAPEERELRKEIDELLYYVKQRSVYRFGELFNLAFNPAVFREEGKDTKTLIQEAWDDLRRMISFDLSQEVLATTLRVENSIHKTAKKRREQWVQAIDGDLADFEPSRYEPASFETPDASEMFTTDAVTGKWLAGFYKNAKHFFEGEGKQTMRTELEARLHEPLGSYADQQANRLEEAYRVQLQNWYRVLSEQLQTELKEYAQGQLDALEMQVDLKELQAKHDKLLKYFG</sequence>
<organism evidence="8 9">
    <name type="scientific">Paenibacillus rigui</name>
    <dbReference type="NCBI Taxonomy" id="554312"/>
    <lineage>
        <taxon>Bacteria</taxon>
        <taxon>Bacillati</taxon>
        <taxon>Bacillota</taxon>
        <taxon>Bacilli</taxon>
        <taxon>Bacillales</taxon>
        <taxon>Paenibacillaceae</taxon>
        <taxon>Paenibacillus</taxon>
    </lineage>
</organism>
<evidence type="ECO:0000256" key="1">
    <source>
        <dbReference type="ARBA" id="ARBA00004370"/>
    </source>
</evidence>
<dbReference type="Proteomes" id="UP000215509">
    <property type="component" value="Unassembled WGS sequence"/>
</dbReference>
<dbReference type="InterPro" id="IPR045063">
    <property type="entry name" value="Dynamin_N"/>
</dbReference>
<keyword evidence="5" id="KW-0472">Membrane</keyword>
<dbReference type="RefSeq" id="WP_094013267.1">
    <property type="nucleotide sequence ID" value="NZ_NMQW01000002.1"/>
</dbReference>